<keyword evidence="1" id="KW-0175">Coiled coil</keyword>
<dbReference type="Pfam" id="PF13935">
    <property type="entry name" value="Ead_Ea22"/>
    <property type="match status" value="1"/>
</dbReference>
<organism evidence="2 3">
    <name type="scientific">Glutamicibacter ardleyensis</name>
    <dbReference type="NCBI Taxonomy" id="225894"/>
    <lineage>
        <taxon>Bacteria</taxon>
        <taxon>Bacillati</taxon>
        <taxon>Actinomycetota</taxon>
        <taxon>Actinomycetes</taxon>
        <taxon>Micrococcales</taxon>
        <taxon>Micrococcaceae</taxon>
        <taxon>Glutamicibacter</taxon>
    </lineage>
</organism>
<keyword evidence="3" id="KW-1185">Reference proteome</keyword>
<evidence type="ECO:0000313" key="3">
    <source>
        <dbReference type="Proteomes" id="UP000606115"/>
    </source>
</evidence>
<evidence type="ECO:0000313" key="2">
    <source>
        <dbReference type="EMBL" id="GGJ59154.1"/>
    </source>
</evidence>
<accession>A0ABQ2DKB3</accession>
<comment type="caution">
    <text evidence="2">The sequence shown here is derived from an EMBL/GenBank/DDBJ whole genome shotgun (WGS) entry which is preliminary data.</text>
</comment>
<feature type="coiled-coil region" evidence="1">
    <location>
        <begin position="141"/>
        <end position="168"/>
    </location>
</feature>
<dbReference type="Proteomes" id="UP000606115">
    <property type="component" value="Unassembled WGS sequence"/>
</dbReference>
<reference evidence="3" key="1">
    <citation type="journal article" date="2019" name="Int. J. Syst. Evol. Microbiol.">
        <title>The Global Catalogue of Microorganisms (GCM) 10K type strain sequencing project: providing services to taxonomists for standard genome sequencing and annotation.</title>
        <authorList>
            <consortium name="The Broad Institute Genomics Platform"/>
            <consortium name="The Broad Institute Genome Sequencing Center for Infectious Disease"/>
            <person name="Wu L."/>
            <person name="Ma J."/>
        </authorList>
    </citation>
    <scope>NUCLEOTIDE SEQUENCE [LARGE SCALE GENOMIC DNA]</scope>
    <source>
        <strain evidence="3">CGMCC 1.3685</strain>
    </source>
</reference>
<evidence type="ECO:0000256" key="1">
    <source>
        <dbReference type="SAM" id="Coils"/>
    </source>
</evidence>
<dbReference type="RefSeq" id="WP_188685112.1">
    <property type="nucleotide sequence ID" value="NZ_BMKX01000003.1"/>
</dbReference>
<gene>
    <name evidence="2" type="ORF">GCM10007173_17380</name>
</gene>
<dbReference type="EMBL" id="BMKX01000003">
    <property type="protein sequence ID" value="GGJ59154.1"/>
    <property type="molecule type" value="Genomic_DNA"/>
</dbReference>
<dbReference type="InterPro" id="IPR025153">
    <property type="entry name" value="Ead_Ea22"/>
</dbReference>
<name>A0ABQ2DKB3_9MICC</name>
<sequence length="254" mass="28645">MKDLTELRKIAEAATPGNWIPFEPGEEPGYWWVWLEEKLPWYGGIAQVSESDPGSVCQAMITDSRDPAQDKADATHIATFQPSTVLALIERVEAAEQALDFHTQRDRELKALLSMLSDRLDEFSYDELSSLIEDEPMNQWGESYKSRLEQAEQERKNFSDACKTLAQVLAKHSDWVVEATDSQDIIGEDGDGDWDVVWDRVTELGESKRKAEASVARVRELALESQAEVAQMNMPNIRTLSGEILRALDGDDRV</sequence>
<proteinExistence type="predicted"/>
<dbReference type="GeneID" id="303304104"/>
<protein>
    <submittedName>
        <fullName evidence="2">Uncharacterized protein</fullName>
    </submittedName>
</protein>